<accession>A8AFF3</accession>
<protein>
    <submittedName>
        <fullName evidence="1">Uncharacterized protein</fullName>
    </submittedName>
</protein>
<dbReference type="Proteomes" id="UP000008148">
    <property type="component" value="Chromosome"/>
</dbReference>
<sequence>MVAAWAVADAIRQRPAADNERRAYFPILLNILRFLLTNRAEVMDAGRADRVVFAIQRYVGCALLNL</sequence>
<proteinExistence type="predicted"/>
<evidence type="ECO:0000313" key="2">
    <source>
        <dbReference type="Proteomes" id="UP000008148"/>
    </source>
</evidence>
<name>A8AFF3_CITK8</name>
<dbReference type="AlphaFoldDB" id="A8AFF3"/>
<gene>
    <name evidence="1" type="ordered locus">CKO_01072</name>
</gene>
<evidence type="ECO:0000313" key="1">
    <source>
        <dbReference type="EMBL" id="ABV12215.1"/>
    </source>
</evidence>
<keyword evidence="2" id="KW-1185">Reference proteome</keyword>
<dbReference type="EMBL" id="CP000822">
    <property type="protein sequence ID" value="ABV12215.1"/>
    <property type="molecule type" value="Genomic_DNA"/>
</dbReference>
<dbReference type="KEGG" id="cko:CKO_01072"/>
<dbReference type="HOGENOM" id="CLU_2823320_0_0_6"/>
<organism evidence="1 2">
    <name type="scientific">Citrobacter koseri (strain ATCC BAA-895 / CDC 4225-83 / SGSC4696)</name>
    <dbReference type="NCBI Taxonomy" id="290338"/>
    <lineage>
        <taxon>Bacteria</taxon>
        <taxon>Pseudomonadati</taxon>
        <taxon>Pseudomonadota</taxon>
        <taxon>Gammaproteobacteria</taxon>
        <taxon>Enterobacterales</taxon>
        <taxon>Enterobacteriaceae</taxon>
        <taxon>Citrobacter</taxon>
    </lineage>
</organism>
<reference evidence="1 2" key="1">
    <citation type="submission" date="2007-08" db="EMBL/GenBank/DDBJ databases">
        <authorList>
            <consortium name="The Citrobacter koseri Genome Sequencing Project"/>
            <person name="McClelland M."/>
            <person name="Sanderson E.K."/>
            <person name="Porwollik S."/>
            <person name="Spieth J."/>
            <person name="Clifton W.S."/>
            <person name="Latreille P."/>
            <person name="Courtney L."/>
            <person name="Wang C."/>
            <person name="Pepin K."/>
            <person name="Bhonagiri V."/>
            <person name="Nash W."/>
            <person name="Johnson M."/>
            <person name="Thiruvilangam P."/>
            <person name="Wilson R."/>
        </authorList>
    </citation>
    <scope>NUCLEOTIDE SEQUENCE [LARGE SCALE GENOMIC DNA]</scope>
    <source>
        <strain evidence="2">ATCC BAA-895 / CDC 4225-83 / SGSC4696</strain>
    </source>
</reference>